<protein>
    <submittedName>
        <fullName evidence="5">Helix-turn-helix domain-containing protein</fullName>
    </submittedName>
</protein>
<dbReference type="InterPro" id="IPR018062">
    <property type="entry name" value="HTH_AraC-typ_CS"/>
</dbReference>
<dbReference type="InterPro" id="IPR018060">
    <property type="entry name" value="HTH_AraC"/>
</dbReference>
<dbReference type="PANTHER" id="PTHR43280">
    <property type="entry name" value="ARAC-FAMILY TRANSCRIPTIONAL REGULATOR"/>
    <property type="match status" value="1"/>
</dbReference>
<dbReference type="Pfam" id="PF12833">
    <property type="entry name" value="HTH_18"/>
    <property type="match status" value="1"/>
</dbReference>
<reference evidence="5 6" key="1">
    <citation type="submission" date="2019-11" db="EMBL/GenBank/DDBJ databases">
        <title>Description of Pedobacter sp. LMG 31462T.</title>
        <authorList>
            <person name="Carlier A."/>
            <person name="Qi S."/>
            <person name="Vandamme P."/>
        </authorList>
    </citation>
    <scope>NUCLEOTIDE SEQUENCE [LARGE SCALE GENOMIC DNA]</scope>
    <source>
        <strain evidence="5 6">LMG 31462</strain>
    </source>
</reference>
<dbReference type="SMART" id="SM00342">
    <property type="entry name" value="HTH_ARAC"/>
    <property type="match status" value="1"/>
</dbReference>
<evidence type="ECO:0000259" key="4">
    <source>
        <dbReference type="PROSITE" id="PS01124"/>
    </source>
</evidence>
<evidence type="ECO:0000256" key="1">
    <source>
        <dbReference type="ARBA" id="ARBA00023015"/>
    </source>
</evidence>
<keyword evidence="3" id="KW-0804">Transcription</keyword>
<name>A0ABR6F1Y2_9SPHI</name>
<evidence type="ECO:0000313" key="6">
    <source>
        <dbReference type="Proteomes" id="UP000636110"/>
    </source>
</evidence>
<dbReference type="Gene3D" id="1.10.10.60">
    <property type="entry name" value="Homeodomain-like"/>
    <property type="match status" value="2"/>
</dbReference>
<dbReference type="PROSITE" id="PS00041">
    <property type="entry name" value="HTH_ARAC_FAMILY_1"/>
    <property type="match status" value="1"/>
</dbReference>
<dbReference type="SUPFAM" id="SSF46689">
    <property type="entry name" value="Homeodomain-like"/>
    <property type="match status" value="1"/>
</dbReference>
<dbReference type="PROSITE" id="PS01124">
    <property type="entry name" value="HTH_ARAC_FAMILY_2"/>
    <property type="match status" value="1"/>
</dbReference>
<keyword evidence="2" id="KW-0238">DNA-binding</keyword>
<dbReference type="PANTHER" id="PTHR43280:SF29">
    <property type="entry name" value="ARAC-FAMILY TRANSCRIPTIONAL REGULATOR"/>
    <property type="match status" value="1"/>
</dbReference>
<evidence type="ECO:0000313" key="5">
    <source>
        <dbReference type="EMBL" id="MBB2151521.1"/>
    </source>
</evidence>
<comment type="caution">
    <text evidence="5">The sequence shown here is derived from an EMBL/GenBank/DDBJ whole genome shotgun (WGS) entry which is preliminary data.</text>
</comment>
<keyword evidence="6" id="KW-1185">Reference proteome</keyword>
<dbReference type="InterPro" id="IPR009057">
    <property type="entry name" value="Homeodomain-like_sf"/>
</dbReference>
<organism evidence="5 6">
    <name type="scientific">Pedobacter gandavensis</name>
    <dbReference type="NCBI Taxonomy" id="2679963"/>
    <lineage>
        <taxon>Bacteria</taxon>
        <taxon>Pseudomonadati</taxon>
        <taxon>Bacteroidota</taxon>
        <taxon>Sphingobacteriia</taxon>
        <taxon>Sphingobacteriales</taxon>
        <taxon>Sphingobacteriaceae</taxon>
        <taxon>Pedobacter</taxon>
    </lineage>
</organism>
<evidence type="ECO:0000256" key="2">
    <source>
        <dbReference type="ARBA" id="ARBA00023125"/>
    </source>
</evidence>
<keyword evidence="1" id="KW-0805">Transcription regulation</keyword>
<evidence type="ECO:0000256" key="3">
    <source>
        <dbReference type="ARBA" id="ARBA00023163"/>
    </source>
</evidence>
<dbReference type="RefSeq" id="WP_182961449.1">
    <property type="nucleotide sequence ID" value="NZ_WNXC01000010.1"/>
</dbReference>
<dbReference type="Proteomes" id="UP000636110">
    <property type="component" value="Unassembled WGS sequence"/>
</dbReference>
<gene>
    <name evidence="5" type="ORF">GM920_21655</name>
</gene>
<accession>A0ABR6F1Y2</accession>
<dbReference type="EMBL" id="WNXC01000010">
    <property type="protein sequence ID" value="MBB2151521.1"/>
    <property type="molecule type" value="Genomic_DNA"/>
</dbReference>
<sequence>MVHFSPQIDDNAFVSAAYLLFFVPHVVKHPIFRFINTLKKKLSIEPQLEESPLEQSHEELIKKDPCQGQLLYTKDKRTAYLKTLETILADQQPYLTKGYSIKDLAEDTGIPAHHLSCLINKEYQLNFQNFINFQRVEYVKSQIHQEEWKQLSLEGMAWQAGFTSRTTFFRAFIKNTGKAPSYYLGDAHHKV</sequence>
<feature type="domain" description="HTH araC/xylS-type" evidence="4">
    <location>
        <begin position="85"/>
        <end position="186"/>
    </location>
</feature>
<proteinExistence type="predicted"/>